<protein>
    <recommendedName>
        <fullName evidence="2">Portal protein</fullName>
    </recommendedName>
</protein>
<evidence type="ECO:0000313" key="1">
    <source>
        <dbReference type="EMBL" id="KKN77426.1"/>
    </source>
</evidence>
<gene>
    <name evidence="1" type="ORF">LCGC14_0359850</name>
</gene>
<accession>A0A0F9VVG0</accession>
<proteinExistence type="predicted"/>
<reference evidence="1" key="1">
    <citation type="journal article" date="2015" name="Nature">
        <title>Complex archaea that bridge the gap between prokaryotes and eukaryotes.</title>
        <authorList>
            <person name="Spang A."/>
            <person name="Saw J.H."/>
            <person name="Jorgensen S.L."/>
            <person name="Zaremba-Niedzwiedzka K."/>
            <person name="Martijn J."/>
            <person name="Lind A.E."/>
            <person name="van Eijk R."/>
            <person name="Schleper C."/>
            <person name="Guy L."/>
            <person name="Ettema T.J."/>
        </authorList>
    </citation>
    <scope>NUCLEOTIDE SEQUENCE</scope>
</reference>
<dbReference type="InterPro" id="IPR056909">
    <property type="entry name" value="SU10_portal"/>
</dbReference>
<dbReference type="Pfam" id="PF23899">
    <property type="entry name" value="SU10_portal"/>
    <property type="match status" value="1"/>
</dbReference>
<sequence>MRKEMAEEIQPIKFQMAVKRGFERGRRYRRARAMFVREFVGQYYTKQFGLTGDEPINLIFHTIRAIVPNLVMKNPINKLQTKIVEQRAYGELLGLGIDQVERDIDLKEVLRAWIVSALFGWGIIKVGLSASGEMLQFGDTKIDPGQVYAELVDLDDFVIDPICTKLRKAAFMGSRVQVPRQLLLDTDGYNHDLVRKLPHARYTSDGNRVADISKQGMSTMEMNTLQDLVDVIELWVPEATALVTISDPAQVTFNEYLRLADYNGPKEGPYVDLSFTPPVENNPYPIAPVSLWYDIHRIANRIFKKVMNQADRQKDILVYNPAQSDEAQDIIDAKDGDAIASTDPKSIQVVSFGGQNRGNELMLQELQMWYNYISGNPDQMAGNIPQAAKGKETATRSQILQGNAQINIEDARNILYDKASNVSKRIAWYLHTDPMIKLPISKRITGGKQIQLWLTPEQRQGDFLWFTFKLVARSMSRLDPAIRSKRIVEFATSLVPALMAAANQAIQMGVQFNVQRAITDLANEMDILEDVQDWFDDPEFQRKMAMIAKLGPQNAGKAGTGTNSIEGVLQNGGSPVTRNIATPQQEFNMTAQDTAAESQSANQGVY</sequence>
<dbReference type="AlphaFoldDB" id="A0A0F9VVG0"/>
<evidence type="ECO:0008006" key="2">
    <source>
        <dbReference type="Google" id="ProtNLM"/>
    </source>
</evidence>
<comment type="caution">
    <text evidence="1">The sequence shown here is derived from an EMBL/GenBank/DDBJ whole genome shotgun (WGS) entry which is preliminary data.</text>
</comment>
<organism evidence="1">
    <name type="scientific">marine sediment metagenome</name>
    <dbReference type="NCBI Taxonomy" id="412755"/>
    <lineage>
        <taxon>unclassified sequences</taxon>
        <taxon>metagenomes</taxon>
        <taxon>ecological metagenomes</taxon>
    </lineage>
</organism>
<dbReference type="EMBL" id="LAZR01000278">
    <property type="protein sequence ID" value="KKN77426.1"/>
    <property type="molecule type" value="Genomic_DNA"/>
</dbReference>
<name>A0A0F9VVG0_9ZZZZ</name>